<proteinExistence type="inferred from homology"/>
<dbReference type="Gene3D" id="2.120.10.70">
    <property type="entry name" value="Fucose-specific lectin"/>
    <property type="match status" value="1"/>
</dbReference>
<keyword evidence="5" id="KW-1185">Reference proteome</keyword>
<keyword evidence="3" id="KW-0472">Membrane</keyword>
<dbReference type="EMBL" id="MCFA01000002">
    <property type="protein sequence ID" value="ORY19585.1"/>
    <property type="molecule type" value="Genomic_DNA"/>
</dbReference>
<dbReference type="Proteomes" id="UP000193144">
    <property type="component" value="Unassembled WGS sequence"/>
</dbReference>
<accession>A0A1Y2AC41</accession>
<dbReference type="InterPro" id="IPR012475">
    <property type="entry name" value="Fungal_lectin"/>
</dbReference>
<dbReference type="Pfam" id="PF07938">
    <property type="entry name" value="Fungal_lectin"/>
    <property type="match status" value="1"/>
</dbReference>
<evidence type="ECO:0000256" key="3">
    <source>
        <dbReference type="SAM" id="Phobius"/>
    </source>
</evidence>
<feature type="compositionally biased region" description="Polar residues" evidence="2">
    <location>
        <begin position="104"/>
        <end position="132"/>
    </location>
</feature>
<organism evidence="4 5">
    <name type="scientific">Clohesyomyces aquaticus</name>
    <dbReference type="NCBI Taxonomy" id="1231657"/>
    <lineage>
        <taxon>Eukaryota</taxon>
        <taxon>Fungi</taxon>
        <taxon>Dikarya</taxon>
        <taxon>Ascomycota</taxon>
        <taxon>Pezizomycotina</taxon>
        <taxon>Dothideomycetes</taxon>
        <taxon>Pleosporomycetidae</taxon>
        <taxon>Pleosporales</taxon>
        <taxon>Lindgomycetaceae</taxon>
        <taxon>Clohesyomyces</taxon>
    </lineage>
</organism>
<comment type="similarity">
    <text evidence="1">Belongs to the fungal fucose-specific lectin family.</text>
</comment>
<evidence type="ECO:0000256" key="1">
    <source>
        <dbReference type="ARBA" id="ARBA00009042"/>
    </source>
</evidence>
<evidence type="ECO:0000313" key="4">
    <source>
        <dbReference type="EMBL" id="ORY19585.1"/>
    </source>
</evidence>
<feature type="transmembrane region" description="Helical" evidence="3">
    <location>
        <begin position="72"/>
        <end position="96"/>
    </location>
</feature>
<keyword evidence="3" id="KW-1133">Transmembrane helix</keyword>
<evidence type="ECO:0000256" key="2">
    <source>
        <dbReference type="SAM" id="MobiDB-lite"/>
    </source>
</evidence>
<sequence>MDINTVPMKFGPKGSHISEEKQTIIPHHPEVVQIAYPTLEAVHPGQLPGEIYAYYEPVKEPWHRRCMSRKRIWLTAIILIITITAVALGTALGLTLPKKKVESGNVQSTPSNPSSSAYPFATTSSIPSPTARPTSIATLSPLAVTAWRNTKSPNNEFSIQLVFQDDQDRLQSIMYNTTFKEWRQTQIAAVAKKSTPLAITRFYHGAYSSMGTPNDEQVELFYLDQKNRLSEWNWDWDANNFTGGPGSINANNFTAASASRLTTYWPFIYYQDQDDYLREIRYSYGYGWHNQSVDTKIHECAALGVVPIAQNNARVGVFYQAQDGRLKEVQRDYTSGDYSYEAHSLSQAIPLPSESGPSPFTAFALTNLTTASALDTYILYQDSSATIQMQWRYEDTGWKGPKTFDALKGADNGTGIACITMETAAASAPTLRVDSDIPRCYFQSGGNVREVEMVRDGGEEEWRVVGYLPIT</sequence>
<dbReference type="SUPFAM" id="SSF89372">
    <property type="entry name" value="Fucose-specific lectin"/>
    <property type="match status" value="1"/>
</dbReference>
<protein>
    <submittedName>
        <fullName evidence="4">Uncharacterized protein</fullName>
    </submittedName>
</protein>
<dbReference type="STRING" id="1231657.A0A1Y2AC41"/>
<dbReference type="OrthoDB" id="3800077at2759"/>
<evidence type="ECO:0000313" key="5">
    <source>
        <dbReference type="Proteomes" id="UP000193144"/>
    </source>
</evidence>
<gene>
    <name evidence="4" type="ORF">BCR34DRAFT_135215</name>
</gene>
<dbReference type="AlphaFoldDB" id="A0A1Y2AC41"/>
<comment type="caution">
    <text evidence="4">The sequence shown here is derived from an EMBL/GenBank/DDBJ whole genome shotgun (WGS) entry which is preliminary data.</text>
</comment>
<feature type="region of interest" description="Disordered" evidence="2">
    <location>
        <begin position="101"/>
        <end position="132"/>
    </location>
</feature>
<keyword evidence="3" id="KW-0812">Transmembrane</keyword>
<reference evidence="4 5" key="1">
    <citation type="submission" date="2016-07" db="EMBL/GenBank/DDBJ databases">
        <title>Pervasive Adenine N6-methylation of Active Genes in Fungi.</title>
        <authorList>
            <consortium name="DOE Joint Genome Institute"/>
            <person name="Mondo S.J."/>
            <person name="Dannebaum R.O."/>
            <person name="Kuo R.C."/>
            <person name="Labutti K."/>
            <person name="Haridas S."/>
            <person name="Kuo A."/>
            <person name="Salamov A."/>
            <person name="Ahrendt S.R."/>
            <person name="Lipzen A."/>
            <person name="Sullivan W."/>
            <person name="Andreopoulos W.B."/>
            <person name="Clum A."/>
            <person name="Lindquist E."/>
            <person name="Daum C."/>
            <person name="Ramamoorthy G.K."/>
            <person name="Gryganskyi A."/>
            <person name="Culley D."/>
            <person name="Magnuson J.K."/>
            <person name="James T.Y."/>
            <person name="O'Malley M.A."/>
            <person name="Stajich J.E."/>
            <person name="Spatafora J.W."/>
            <person name="Visel A."/>
            <person name="Grigoriev I.V."/>
        </authorList>
    </citation>
    <scope>NUCLEOTIDE SEQUENCE [LARGE SCALE GENOMIC DNA]</scope>
    <source>
        <strain evidence="4 5">CBS 115471</strain>
    </source>
</reference>
<name>A0A1Y2AC41_9PLEO</name>